<name>A0A8S5T7L5_9CAUD</name>
<proteinExistence type="predicted"/>
<accession>A0A8S5T7L5</accession>
<dbReference type="EMBL" id="BK032768">
    <property type="protein sequence ID" value="DAF59333.1"/>
    <property type="molecule type" value="Genomic_DNA"/>
</dbReference>
<protein>
    <submittedName>
        <fullName evidence="1">Uncharacterized protein</fullName>
    </submittedName>
</protein>
<organism evidence="1">
    <name type="scientific">Siphoviridae sp. ctAsH36</name>
    <dbReference type="NCBI Taxonomy" id="2827799"/>
    <lineage>
        <taxon>Viruses</taxon>
        <taxon>Duplodnaviria</taxon>
        <taxon>Heunggongvirae</taxon>
        <taxon>Uroviricota</taxon>
        <taxon>Caudoviricetes</taxon>
    </lineage>
</organism>
<reference evidence="1" key="1">
    <citation type="journal article" date="2021" name="Proc. Natl. Acad. Sci. U.S.A.">
        <title>A Catalog of Tens of Thousands of Viruses from Human Metagenomes Reveals Hidden Associations with Chronic Diseases.</title>
        <authorList>
            <person name="Tisza M.J."/>
            <person name="Buck C.B."/>
        </authorList>
    </citation>
    <scope>NUCLEOTIDE SEQUENCE</scope>
    <source>
        <strain evidence="1">CtAsH36</strain>
    </source>
</reference>
<evidence type="ECO:0000313" key="1">
    <source>
        <dbReference type="EMBL" id="DAF59333.1"/>
    </source>
</evidence>
<sequence length="63" mass="7292">MSSKENISKCLEILDKFQFFQGQRAGRELWNGKPAEIQDEDIKNFNKDIEFIRNVLKSANSGD</sequence>